<sequence length="268" mass="29245">MVFARGVTLYILVAGLCSIGGKSSSHWGRISRSEYCTTVAKSVRAINTRYANAWHTFEVALKRTSVVKGKCDEDVKKVSDDEITDVADSGKKRVVDEYYNAIMYVGTEIRNYERDLHKLTVYLKDRCGFWLSFMPVTNSFKRSIEETTAEATGKVSKIETLSGDAASYAADAANDECSTVEDKRREKEAGAGEDTSGKQNEETSDGPVSASPESPTSMDEQREEKRSTDTAEGDTDSSQEGLGEKTADEEPAVVAEPAVGKEAQAEVD</sequence>
<dbReference type="RefSeq" id="XP_067080112.1">
    <property type="nucleotide sequence ID" value="XM_067224011.1"/>
</dbReference>
<keyword evidence="2" id="KW-0732">Signal</keyword>
<evidence type="ECO:0000313" key="3">
    <source>
        <dbReference type="EMBL" id="SCU69075.1"/>
    </source>
</evidence>
<evidence type="ECO:0000313" key="4">
    <source>
        <dbReference type="Proteomes" id="UP000195570"/>
    </source>
</evidence>
<dbReference type="GeneID" id="92374572"/>
<evidence type="ECO:0000256" key="2">
    <source>
        <dbReference type="SAM" id="SignalP"/>
    </source>
</evidence>
<comment type="caution">
    <text evidence="3">The sequence shown here is derived from an EMBL/GenBank/DDBJ whole genome shotgun (WGS) entry which is preliminary data.</text>
</comment>
<feature type="signal peptide" evidence="2">
    <location>
        <begin position="1"/>
        <end position="24"/>
    </location>
</feature>
<evidence type="ECO:0000256" key="1">
    <source>
        <dbReference type="SAM" id="MobiDB-lite"/>
    </source>
</evidence>
<feature type="compositionally biased region" description="Basic and acidic residues" evidence="1">
    <location>
        <begin position="219"/>
        <end position="229"/>
    </location>
</feature>
<proteinExistence type="predicted"/>
<gene>
    <name evidence="3" type="ORF">TEOVI_000063200</name>
</gene>
<dbReference type="EMBL" id="CZPT02001148">
    <property type="protein sequence ID" value="SCU69075.1"/>
    <property type="molecule type" value="Genomic_DNA"/>
</dbReference>
<name>A0A1G4IAL3_TRYEQ</name>
<organism evidence="3 4">
    <name type="scientific">Trypanosoma equiperdum</name>
    <dbReference type="NCBI Taxonomy" id="5694"/>
    <lineage>
        <taxon>Eukaryota</taxon>
        <taxon>Discoba</taxon>
        <taxon>Euglenozoa</taxon>
        <taxon>Kinetoplastea</taxon>
        <taxon>Metakinetoplastina</taxon>
        <taxon>Trypanosomatida</taxon>
        <taxon>Trypanosomatidae</taxon>
        <taxon>Trypanosoma</taxon>
    </lineage>
</organism>
<reference evidence="3" key="1">
    <citation type="submission" date="2016-09" db="EMBL/GenBank/DDBJ databases">
        <authorList>
            <person name="Hebert L."/>
            <person name="Moumen B."/>
        </authorList>
    </citation>
    <scope>NUCLEOTIDE SEQUENCE [LARGE SCALE GENOMIC DNA]</scope>
    <source>
        <strain evidence="3">OVI</strain>
    </source>
</reference>
<feature type="region of interest" description="Disordered" evidence="1">
    <location>
        <begin position="170"/>
        <end position="268"/>
    </location>
</feature>
<protein>
    <submittedName>
        <fullName evidence="3">Uncharacterized protein</fullName>
    </submittedName>
</protein>
<keyword evidence="4" id="KW-1185">Reference proteome</keyword>
<dbReference type="VEuPathDB" id="TriTrypDB:TEOVI_000063200"/>
<feature type="chain" id="PRO_5009235355" evidence="2">
    <location>
        <begin position="25"/>
        <end position="268"/>
    </location>
</feature>
<accession>A0A1G4IAL3</accession>
<dbReference type="Proteomes" id="UP000195570">
    <property type="component" value="Unassembled WGS sequence"/>
</dbReference>
<feature type="compositionally biased region" description="Basic and acidic residues" evidence="1">
    <location>
        <begin position="180"/>
        <end position="201"/>
    </location>
</feature>
<dbReference type="AlphaFoldDB" id="A0A1G4IAL3"/>